<accession>A0A5J9TAG6</accession>
<dbReference type="Gramene" id="TVU08324">
    <property type="protein sequence ID" value="TVU08324"/>
    <property type="gene ID" value="EJB05_41724"/>
</dbReference>
<dbReference type="EMBL" id="RWGY01000039">
    <property type="protein sequence ID" value="TVU08324.1"/>
    <property type="molecule type" value="Genomic_DNA"/>
</dbReference>
<feature type="compositionally biased region" description="Basic residues" evidence="1">
    <location>
        <begin position="88"/>
        <end position="97"/>
    </location>
</feature>
<dbReference type="AlphaFoldDB" id="A0A5J9TAG6"/>
<evidence type="ECO:0000256" key="1">
    <source>
        <dbReference type="SAM" id="MobiDB-lite"/>
    </source>
</evidence>
<keyword evidence="3" id="KW-1185">Reference proteome</keyword>
<sequence>MTAAADAEAACEVVATAADIICSLRAADLAGWTPPWRKPSPPPHAADPSACDGDARELAWPAVARGKRSRSLRGSPSASAGSGSVLAAKKKKPRRARGSPPSPLDYSGGSGASTSGGEDGAFCSPPPVLSADGGGGGVLLVEPAANKVVGLAGRRSILPVPVPPPRPAGQRPRKKMRLPEIQQMVRSLSVENDALRQEMKALQKACTTLSKENGKLEIRLDHSSKRDGIISEEKKVKTQPVQREAEQEAPNGFTLPDLNLPAQDG</sequence>
<dbReference type="PANTHER" id="PTHR35099">
    <property type="entry name" value="OS02G0182700 PROTEIN"/>
    <property type="match status" value="1"/>
</dbReference>
<feature type="region of interest" description="Disordered" evidence="1">
    <location>
        <begin position="31"/>
        <end position="139"/>
    </location>
</feature>
<dbReference type="PANTHER" id="PTHR35099:SF22">
    <property type="entry name" value="BZIP DOMAIN-CONTAINING PROTEIN"/>
    <property type="match status" value="1"/>
</dbReference>
<gene>
    <name evidence="2" type="ORF">EJB05_41724</name>
</gene>
<feature type="region of interest" description="Disordered" evidence="1">
    <location>
        <begin position="217"/>
        <end position="265"/>
    </location>
</feature>
<feature type="compositionally biased region" description="Pro residues" evidence="1">
    <location>
        <begin position="36"/>
        <end position="45"/>
    </location>
</feature>
<feature type="compositionally biased region" description="Basic and acidic residues" evidence="1">
    <location>
        <begin position="217"/>
        <end position="236"/>
    </location>
</feature>
<feature type="region of interest" description="Disordered" evidence="1">
    <location>
        <begin position="156"/>
        <end position="178"/>
    </location>
</feature>
<proteinExistence type="predicted"/>
<evidence type="ECO:0008006" key="4">
    <source>
        <dbReference type="Google" id="ProtNLM"/>
    </source>
</evidence>
<dbReference type="OrthoDB" id="693145at2759"/>
<dbReference type="Proteomes" id="UP000324897">
    <property type="component" value="Chromosome 3"/>
</dbReference>
<evidence type="ECO:0000313" key="2">
    <source>
        <dbReference type="EMBL" id="TVU08324.1"/>
    </source>
</evidence>
<protein>
    <recommendedName>
        <fullName evidence="4">BZIP domain-containing protein</fullName>
    </recommendedName>
</protein>
<organism evidence="2 3">
    <name type="scientific">Eragrostis curvula</name>
    <name type="common">weeping love grass</name>
    <dbReference type="NCBI Taxonomy" id="38414"/>
    <lineage>
        <taxon>Eukaryota</taxon>
        <taxon>Viridiplantae</taxon>
        <taxon>Streptophyta</taxon>
        <taxon>Embryophyta</taxon>
        <taxon>Tracheophyta</taxon>
        <taxon>Spermatophyta</taxon>
        <taxon>Magnoliopsida</taxon>
        <taxon>Liliopsida</taxon>
        <taxon>Poales</taxon>
        <taxon>Poaceae</taxon>
        <taxon>PACMAD clade</taxon>
        <taxon>Chloridoideae</taxon>
        <taxon>Eragrostideae</taxon>
        <taxon>Eragrostidinae</taxon>
        <taxon>Eragrostis</taxon>
    </lineage>
</organism>
<name>A0A5J9TAG6_9POAL</name>
<feature type="compositionally biased region" description="Low complexity" evidence="1">
    <location>
        <begin position="72"/>
        <end position="87"/>
    </location>
</feature>
<comment type="caution">
    <text evidence="2">The sequence shown here is derived from an EMBL/GenBank/DDBJ whole genome shotgun (WGS) entry which is preliminary data.</text>
</comment>
<evidence type="ECO:0000313" key="3">
    <source>
        <dbReference type="Proteomes" id="UP000324897"/>
    </source>
</evidence>
<reference evidence="2 3" key="1">
    <citation type="journal article" date="2019" name="Sci. Rep.">
        <title>A high-quality genome of Eragrostis curvula grass provides insights into Poaceae evolution and supports new strategies to enhance forage quality.</title>
        <authorList>
            <person name="Carballo J."/>
            <person name="Santos B.A.C.M."/>
            <person name="Zappacosta D."/>
            <person name="Garbus I."/>
            <person name="Selva J.P."/>
            <person name="Gallo C.A."/>
            <person name="Diaz A."/>
            <person name="Albertini E."/>
            <person name="Caccamo M."/>
            <person name="Echenique V."/>
        </authorList>
    </citation>
    <scope>NUCLEOTIDE SEQUENCE [LARGE SCALE GENOMIC DNA]</scope>
    <source>
        <strain evidence="3">cv. Victoria</strain>
        <tissue evidence="2">Leaf</tissue>
    </source>
</reference>